<keyword evidence="2" id="KW-1185">Reference proteome</keyword>
<sequence>ELRLLAVVKALDISKILQSAYRTIANFSQSLPHEWAVSKVKKQLMYNIASQIKTALFDLLTNLLNNSTKIIDEEIHFNDQNIVKSVIKSVEKGIYRSIKDILAYLILTLVQNKILNLESKNIYLQISSDGRNVKHKVKHVMFIFSILNNLLNIHKPNYHYMLVLYPKVKKYESLETVLALLILDLEDIKMDLLINKNDYRKFICIFQQIGRCLHFVLDTRQLMLIIFAYSATVRKMRIVILKKTKKSLKATKKFDSKYFEIIEKMKRINIYFEFWQEKETTSWKYTSLIESNKLKVLYNFNLARILPNDYAILVCNL</sequence>
<comment type="caution">
    <text evidence="1">The sequence shown here is derived from an EMBL/GenBank/DDBJ whole genome shotgun (WGS) entry which is preliminary data.</text>
</comment>
<accession>A0A9N9ITY6</accession>
<name>A0A9N9ITY6_9GLOM</name>
<evidence type="ECO:0000313" key="1">
    <source>
        <dbReference type="EMBL" id="CAG8749675.1"/>
    </source>
</evidence>
<feature type="non-terminal residue" evidence="1">
    <location>
        <position position="317"/>
    </location>
</feature>
<protein>
    <submittedName>
        <fullName evidence="1">11828_t:CDS:1</fullName>
    </submittedName>
</protein>
<organism evidence="1 2">
    <name type="scientific">Racocetra fulgida</name>
    <dbReference type="NCBI Taxonomy" id="60492"/>
    <lineage>
        <taxon>Eukaryota</taxon>
        <taxon>Fungi</taxon>
        <taxon>Fungi incertae sedis</taxon>
        <taxon>Mucoromycota</taxon>
        <taxon>Glomeromycotina</taxon>
        <taxon>Glomeromycetes</taxon>
        <taxon>Diversisporales</taxon>
        <taxon>Gigasporaceae</taxon>
        <taxon>Racocetra</taxon>
    </lineage>
</organism>
<proteinExistence type="predicted"/>
<evidence type="ECO:0000313" key="2">
    <source>
        <dbReference type="Proteomes" id="UP000789396"/>
    </source>
</evidence>
<dbReference type="EMBL" id="CAJVPZ010035709">
    <property type="protein sequence ID" value="CAG8749675.1"/>
    <property type="molecule type" value="Genomic_DNA"/>
</dbReference>
<dbReference type="AlphaFoldDB" id="A0A9N9ITY6"/>
<dbReference type="Proteomes" id="UP000789396">
    <property type="component" value="Unassembled WGS sequence"/>
</dbReference>
<reference evidence="1" key="1">
    <citation type="submission" date="2021-06" db="EMBL/GenBank/DDBJ databases">
        <authorList>
            <person name="Kallberg Y."/>
            <person name="Tangrot J."/>
            <person name="Rosling A."/>
        </authorList>
    </citation>
    <scope>NUCLEOTIDE SEQUENCE</scope>
    <source>
        <strain evidence="1">IN212</strain>
    </source>
</reference>
<gene>
    <name evidence="1" type="ORF">RFULGI_LOCUS13505</name>
</gene>